<dbReference type="EMBL" id="WMIE01000026">
    <property type="protein sequence ID" value="MTH80079.1"/>
    <property type="molecule type" value="Genomic_DNA"/>
</dbReference>
<protein>
    <recommendedName>
        <fullName evidence="4">Alpha/beta hydrolase</fullName>
    </recommendedName>
</protein>
<evidence type="ECO:0000313" key="2">
    <source>
        <dbReference type="EMBL" id="MTH80079.1"/>
    </source>
</evidence>
<dbReference type="AlphaFoldDB" id="A0A6L6JHB7"/>
<accession>A0A6L6JHB7</accession>
<dbReference type="SUPFAM" id="SSF53474">
    <property type="entry name" value="alpha/beta-Hydrolases"/>
    <property type="match status" value="1"/>
</dbReference>
<dbReference type="InterPro" id="IPR029058">
    <property type="entry name" value="AB_hydrolase_fold"/>
</dbReference>
<dbReference type="Proteomes" id="UP000478183">
    <property type="component" value="Unassembled WGS sequence"/>
</dbReference>
<gene>
    <name evidence="2" type="ORF">GL286_20455</name>
</gene>
<keyword evidence="1" id="KW-0732">Signal</keyword>
<feature type="signal peptide" evidence="1">
    <location>
        <begin position="1"/>
        <end position="22"/>
    </location>
</feature>
<reference evidence="2 3" key="1">
    <citation type="submission" date="2019-11" db="EMBL/GenBank/DDBJ databases">
        <authorList>
            <person name="Dong K."/>
        </authorList>
    </citation>
    <scope>NUCLEOTIDE SEQUENCE [LARGE SCALE GENOMIC DNA]</scope>
    <source>
        <strain evidence="2 3">NBRC 111993</strain>
    </source>
</reference>
<sequence length="84" mass="9101">MRVFLLGWSLAFACGLAWSASAQTETQVETAGTSFPFVEMGEGEPVLFIHGALANHRLWNSICDDAAANCRFLAMTMLFELASA</sequence>
<proteinExistence type="predicted"/>
<name>A0A6L6JHB7_9RHOB</name>
<comment type="caution">
    <text evidence="2">The sequence shown here is derived from an EMBL/GenBank/DDBJ whole genome shotgun (WGS) entry which is preliminary data.</text>
</comment>
<keyword evidence="3" id="KW-1185">Reference proteome</keyword>
<feature type="chain" id="PRO_5026869862" description="Alpha/beta hydrolase" evidence="1">
    <location>
        <begin position="23"/>
        <end position="84"/>
    </location>
</feature>
<evidence type="ECO:0008006" key="4">
    <source>
        <dbReference type="Google" id="ProtNLM"/>
    </source>
</evidence>
<dbReference type="RefSeq" id="WP_155097429.1">
    <property type="nucleotide sequence ID" value="NZ_WMIE01000026.1"/>
</dbReference>
<evidence type="ECO:0000313" key="3">
    <source>
        <dbReference type="Proteomes" id="UP000478183"/>
    </source>
</evidence>
<dbReference type="Gene3D" id="3.40.50.1820">
    <property type="entry name" value="alpha/beta hydrolase"/>
    <property type="match status" value="1"/>
</dbReference>
<dbReference type="OrthoDB" id="9804723at2"/>
<evidence type="ECO:0000256" key="1">
    <source>
        <dbReference type="SAM" id="SignalP"/>
    </source>
</evidence>
<organism evidence="2 3">
    <name type="scientific">Paracoccus aestuariivivens</name>
    <dbReference type="NCBI Taxonomy" id="1820333"/>
    <lineage>
        <taxon>Bacteria</taxon>
        <taxon>Pseudomonadati</taxon>
        <taxon>Pseudomonadota</taxon>
        <taxon>Alphaproteobacteria</taxon>
        <taxon>Rhodobacterales</taxon>
        <taxon>Paracoccaceae</taxon>
        <taxon>Paracoccus</taxon>
    </lineage>
</organism>